<reference evidence="1 2" key="1">
    <citation type="submission" date="2017-11" db="EMBL/GenBank/DDBJ databases">
        <title>Genome-resolved metagenomics identifies genetic mobility, metabolic interactions, and unexpected diversity in perchlorate-reducing communities.</title>
        <authorList>
            <person name="Barnum T.P."/>
            <person name="Figueroa I.A."/>
            <person name="Carlstrom C.I."/>
            <person name="Lucas L.N."/>
            <person name="Engelbrektson A.L."/>
            <person name="Coates J.D."/>
        </authorList>
    </citation>
    <scope>NUCLEOTIDE SEQUENCE [LARGE SCALE GENOMIC DNA]</scope>
    <source>
        <strain evidence="1">BM301</strain>
    </source>
</reference>
<gene>
    <name evidence="1" type="ORF">C0630_02355</name>
</gene>
<accession>A0A2N6D034</accession>
<comment type="caution">
    <text evidence="1">The sequence shown here is derived from an EMBL/GenBank/DDBJ whole genome shotgun (WGS) entry which is preliminary data.</text>
</comment>
<dbReference type="Pfam" id="PF13489">
    <property type="entry name" value="Methyltransf_23"/>
    <property type="match status" value="1"/>
</dbReference>
<dbReference type="EMBL" id="PKUN01000002">
    <property type="protein sequence ID" value="PLX63025.1"/>
    <property type="molecule type" value="Genomic_DNA"/>
</dbReference>
<protein>
    <recommendedName>
        <fullName evidence="3">Class I SAM-dependent methyltransferase</fullName>
    </recommendedName>
</protein>
<evidence type="ECO:0008006" key="3">
    <source>
        <dbReference type="Google" id="ProtNLM"/>
    </source>
</evidence>
<dbReference type="InterPro" id="IPR029063">
    <property type="entry name" value="SAM-dependent_MTases_sf"/>
</dbReference>
<dbReference type="AlphaFoldDB" id="A0A2N6D034"/>
<name>A0A2N6D034_9GAMM</name>
<proteinExistence type="predicted"/>
<evidence type="ECO:0000313" key="2">
    <source>
        <dbReference type="Proteomes" id="UP000235015"/>
    </source>
</evidence>
<dbReference type="Proteomes" id="UP000235015">
    <property type="component" value="Unassembled WGS sequence"/>
</dbReference>
<dbReference type="CDD" id="cd02440">
    <property type="entry name" value="AdoMet_MTases"/>
    <property type="match status" value="1"/>
</dbReference>
<sequence>MLTRIVDLMTLANSRYVKSVEPHLWRLLQFPLGHILISKFPKRAMDTLTTAVSRLQQRSNVVSMLENHCDELIVAQIGGITRTFFDNSKQLVRFNTHDWRSGADSEDSSEYVHIKEGTSLPWEDNYFDVVVSRHVLEHISNPIAAINEWTRILKPGAYLYISVPDRRKTTERRRTLTSIEHFIEDFKNNVPEFDVSHEHEIRQTGVVIIQHDKYENPYIHYHTFEAKTLNKLLMYVGLKLVQLTVADQSLFRYQPWDLIVLAQKSPSVHKSSVIESYGLDMK</sequence>
<dbReference type="RefSeq" id="WP_273437596.1">
    <property type="nucleotide sequence ID" value="NZ_PKUN01000002.1"/>
</dbReference>
<evidence type="ECO:0000313" key="1">
    <source>
        <dbReference type="EMBL" id="PLX63025.1"/>
    </source>
</evidence>
<dbReference type="SUPFAM" id="SSF53335">
    <property type="entry name" value="S-adenosyl-L-methionine-dependent methyltransferases"/>
    <property type="match status" value="1"/>
</dbReference>
<dbReference type="Gene3D" id="3.40.50.150">
    <property type="entry name" value="Vaccinia Virus protein VP39"/>
    <property type="match status" value="1"/>
</dbReference>
<organism evidence="1 2">
    <name type="scientific">Sedimenticola selenatireducens</name>
    <dbReference type="NCBI Taxonomy" id="191960"/>
    <lineage>
        <taxon>Bacteria</taxon>
        <taxon>Pseudomonadati</taxon>
        <taxon>Pseudomonadota</taxon>
        <taxon>Gammaproteobacteria</taxon>
        <taxon>Chromatiales</taxon>
        <taxon>Sedimenticolaceae</taxon>
        <taxon>Sedimenticola</taxon>
    </lineage>
</organism>